<dbReference type="Proteomes" id="UP001055439">
    <property type="component" value="Chromosome 3"/>
</dbReference>
<dbReference type="AlphaFoldDB" id="A0A9E7FAA1"/>
<keyword evidence="2" id="KW-1185">Reference proteome</keyword>
<dbReference type="EMBL" id="CP097505">
    <property type="protein sequence ID" value="URD92289.1"/>
    <property type="molecule type" value="Genomic_DNA"/>
</dbReference>
<name>A0A9E7FAA1_9LILI</name>
<gene>
    <name evidence="1" type="ORF">MUK42_36189</name>
</gene>
<sequence>MIKICPPMRTQSTSQDDCLILSGSRAAHKDKLLNPNLPDKGGCRDEVAVMSSLLRTRLFLSVLGTYISVASTGKPSAHPA</sequence>
<organism evidence="1 2">
    <name type="scientific">Musa troglodytarum</name>
    <name type="common">fe'i banana</name>
    <dbReference type="NCBI Taxonomy" id="320322"/>
    <lineage>
        <taxon>Eukaryota</taxon>
        <taxon>Viridiplantae</taxon>
        <taxon>Streptophyta</taxon>
        <taxon>Embryophyta</taxon>
        <taxon>Tracheophyta</taxon>
        <taxon>Spermatophyta</taxon>
        <taxon>Magnoliopsida</taxon>
        <taxon>Liliopsida</taxon>
        <taxon>Zingiberales</taxon>
        <taxon>Musaceae</taxon>
        <taxon>Musa</taxon>
    </lineage>
</organism>
<proteinExistence type="predicted"/>
<evidence type="ECO:0000313" key="1">
    <source>
        <dbReference type="EMBL" id="URD92289.1"/>
    </source>
</evidence>
<evidence type="ECO:0000313" key="2">
    <source>
        <dbReference type="Proteomes" id="UP001055439"/>
    </source>
</evidence>
<reference evidence="1" key="1">
    <citation type="submission" date="2022-05" db="EMBL/GenBank/DDBJ databases">
        <title>The Musa troglodytarum L. genome provides insights into the mechanism of non-climacteric behaviour and enrichment of carotenoids.</title>
        <authorList>
            <person name="Wang J."/>
        </authorList>
    </citation>
    <scope>NUCLEOTIDE SEQUENCE</scope>
    <source>
        <tissue evidence="1">Leaf</tissue>
    </source>
</reference>
<accession>A0A9E7FAA1</accession>
<protein>
    <submittedName>
        <fullName evidence="1">Uncharacterized protein</fullName>
    </submittedName>
</protein>
<dbReference type="EMBL" id="CP097505">
    <property type="protein sequence ID" value="URD92288.1"/>
    <property type="molecule type" value="Genomic_DNA"/>
</dbReference>